<dbReference type="RefSeq" id="YP_010800205.1">
    <property type="nucleotide sequence ID" value="NC_076740.1"/>
</dbReference>
<keyword evidence="5" id="KW-1185">Reference proteome</keyword>
<keyword evidence="1" id="KW-0696">RNA-directed RNA polymerase</keyword>
<evidence type="ECO:0000256" key="2">
    <source>
        <dbReference type="ARBA" id="ARBA00022679"/>
    </source>
</evidence>
<dbReference type="Proteomes" id="UP000829914">
    <property type="component" value="Segment"/>
</dbReference>
<protein>
    <submittedName>
        <fullName evidence="4">RNA dependent RNA polymerase</fullName>
    </submittedName>
</protein>
<reference evidence="4 5" key="1">
    <citation type="journal article" date="2020" name="Virus Evol.">
        <title>Analysis of the virome associated to grapevine downy mildew lesions reveals new mycovirus lineages.</title>
        <authorList>
            <person name="Chiapello M."/>
            <person name="Rodriguez-Romero J."/>
            <person name="Ayllon M.A."/>
            <person name="Turina M."/>
        </authorList>
    </citation>
    <scope>NUCLEOTIDE SEQUENCE [LARGE SCALE GENOMIC DNA]</scope>
    <source>
        <strain evidence="4">DMG-B_54689</strain>
    </source>
</reference>
<evidence type="ECO:0000313" key="4">
    <source>
        <dbReference type="EMBL" id="QGY72535.1"/>
    </source>
</evidence>
<keyword evidence="2" id="KW-0808">Transferase</keyword>
<dbReference type="InterPro" id="IPR043502">
    <property type="entry name" value="DNA/RNA_pol_sf"/>
</dbReference>
<evidence type="ECO:0000313" key="5">
    <source>
        <dbReference type="Proteomes" id="UP000829914"/>
    </source>
</evidence>
<evidence type="ECO:0000256" key="3">
    <source>
        <dbReference type="ARBA" id="ARBA00022695"/>
    </source>
</evidence>
<dbReference type="SUPFAM" id="SSF56672">
    <property type="entry name" value="DNA/RNA polymerases"/>
    <property type="match status" value="1"/>
</dbReference>
<keyword evidence="3" id="KW-0548">Nucleotidyltransferase</keyword>
<dbReference type="GeneID" id="80538683"/>
<dbReference type="EMBL" id="MN532592">
    <property type="protein sequence ID" value="QGY72535.1"/>
    <property type="molecule type" value="Genomic_RNA"/>
</dbReference>
<evidence type="ECO:0000256" key="1">
    <source>
        <dbReference type="ARBA" id="ARBA00022484"/>
    </source>
</evidence>
<sequence length="685" mass="78182">MVTEHQSISDDPLSRPRSLLRGLSERLGRVYNVSLPVPEGLEELGLKDLKEFSTGLLETSVHPWTSAISGLKPDSRLTIAGSLFLWRKILPAPPVDTTEFVSRVTASDDVLPRGYLAHVARVTHEIFEDGWDKSNYLKNVEGHCPTVNSVKENGRSKGGYRILAPDRYEFGRVAMGYDDPEFELDNRLKFLIAPCDGKDRAVTIMSSSAQVLGPLHKTIYDHLTKKRWLLRGEAKPTEFEGFQRKLDEVFVSGDYEAASDHLPLSVAELILKVAFRKSKVIPSVIKEAAFRLLRAEVEVDGEVYQVTRQLMGSLLCFPLLCLQNYIAFRYVFPATVPVKVNGDDIVFRSSREGYQKWASFVKSVGLKLSMGKTMVSHSHFSLNSTFFKARWFRKPGLIPVVRCTTLLKASDANSLAGSYKSFLKGCPYKSELREVMGSWFLEKKKKIIQRSGRSVKRGLGINATDRQIKSAGLWCRELYYFNCIVVNQPVIGQTAEAPLPEPPSSKFRWTKIPAGWKRKEVKRVTQADKLREKEFFSELVDNTWDLPPLVRNTKEAERDYWDSLAVGGFESSWNSYRTNQRSKLKIFNSRLSKTWARLTKVNDLRDRTRLRSAPFYNYLQKKKKFTWVKETVEREESLGVSGLVPGEFALTLLQCDDEWHRPFNEFIPPDEDTFIIYQGWQGLSL</sequence>
<organism evidence="4 5">
    <name type="scientific">Plasmopara viticola lesion associated ourmia-like virus 5</name>
    <dbReference type="NCBI Taxonomy" id="2686520"/>
    <lineage>
        <taxon>Viruses</taxon>
        <taxon>Riboviria</taxon>
        <taxon>Orthornavirae</taxon>
        <taxon>Lenarviricota</taxon>
        <taxon>Miaviricetes</taxon>
        <taxon>Ourlivirales</taxon>
        <taxon>Botourmiaviridae</taxon>
        <taxon>Magoulivirus</taxon>
        <taxon>Magoulivirus alphaplasmoparae</taxon>
    </lineage>
</organism>
<proteinExistence type="predicted"/>
<accession>A0ABX6FIS8</accession>
<name>A0ABX6FIS8_9VIRU</name>